<evidence type="ECO:0000256" key="4">
    <source>
        <dbReference type="ARBA" id="ARBA00022605"/>
    </source>
</evidence>
<evidence type="ECO:0000256" key="6">
    <source>
        <dbReference type="ARBA" id="ARBA00023235"/>
    </source>
</evidence>
<comment type="pathway">
    <text evidence="1">Amino-acid biosynthesis; L-lysine biosynthesis via DAP pathway; DL-2,6-diaminopimelate from LL-2,6-diaminopimelate: step 1/1.</text>
</comment>
<dbReference type="NCBIfam" id="TIGR00652">
    <property type="entry name" value="DapF"/>
    <property type="match status" value="1"/>
</dbReference>
<dbReference type="PANTHER" id="PTHR31689:SF0">
    <property type="entry name" value="DIAMINOPIMELATE EPIMERASE"/>
    <property type="match status" value="1"/>
</dbReference>
<dbReference type="AlphaFoldDB" id="A0A3B1E0M9"/>
<dbReference type="InterPro" id="IPR001653">
    <property type="entry name" value="DAP_epimerase_DapF"/>
</dbReference>
<dbReference type="PROSITE" id="PS01326">
    <property type="entry name" value="DAP_EPIMERASE"/>
    <property type="match status" value="1"/>
</dbReference>
<keyword evidence="5" id="KW-0457">Lysine biosynthesis</keyword>
<evidence type="ECO:0000256" key="5">
    <source>
        <dbReference type="ARBA" id="ARBA00023154"/>
    </source>
</evidence>
<evidence type="ECO:0000256" key="3">
    <source>
        <dbReference type="ARBA" id="ARBA00013080"/>
    </source>
</evidence>
<name>A0A3B1E0M9_9ZZZZ</name>
<evidence type="ECO:0000256" key="1">
    <source>
        <dbReference type="ARBA" id="ARBA00005196"/>
    </source>
</evidence>
<protein>
    <recommendedName>
        <fullName evidence="3">diaminopimelate epimerase</fullName>
        <ecNumber evidence="3">5.1.1.7</ecNumber>
    </recommendedName>
</protein>
<comment type="catalytic activity">
    <reaction evidence="7">
        <text>(2S,6S)-2,6-diaminopimelate = meso-2,6-diaminopimelate</text>
        <dbReference type="Rhea" id="RHEA:15393"/>
        <dbReference type="ChEBI" id="CHEBI:57609"/>
        <dbReference type="ChEBI" id="CHEBI:57791"/>
        <dbReference type="EC" id="5.1.1.7"/>
    </reaction>
</comment>
<dbReference type="InterPro" id="IPR018510">
    <property type="entry name" value="DAP_epimerase_AS"/>
</dbReference>
<dbReference type="GO" id="GO:0008837">
    <property type="term" value="F:diaminopimelate epimerase activity"/>
    <property type="evidence" value="ECO:0007669"/>
    <property type="project" value="UniProtKB-EC"/>
</dbReference>
<dbReference type="UniPathway" id="UPA00034">
    <property type="reaction ID" value="UER00025"/>
</dbReference>
<comment type="similarity">
    <text evidence="2">Belongs to the diaminopimelate epimerase family.</text>
</comment>
<dbReference type="GO" id="GO:0005829">
    <property type="term" value="C:cytosol"/>
    <property type="evidence" value="ECO:0007669"/>
    <property type="project" value="TreeGrafter"/>
</dbReference>
<dbReference type="PANTHER" id="PTHR31689">
    <property type="entry name" value="DIAMINOPIMELATE EPIMERASE, CHLOROPLASTIC"/>
    <property type="match status" value="1"/>
</dbReference>
<gene>
    <name evidence="8" type="ORF">MNBD_UNCLBAC01-140</name>
</gene>
<dbReference type="EMBL" id="UOGJ01000027">
    <property type="protein sequence ID" value="VAX35077.1"/>
    <property type="molecule type" value="Genomic_DNA"/>
</dbReference>
<evidence type="ECO:0000256" key="7">
    <source>
        <dbReference type="ARBA" id="ARBA00051712"/>
    </source>
</evidence>
<evidence type="ECO:0000256" key="2">
    <source>
        <dbReference type="ARBA" id="ARBA00010219"/>
    </source>
</evidence>
<evidence type="ECO:0000313" key="8">
    <source>
        <dbReference type="EMBL" id="VAX35077.1"/>
    </source>
</evidence>
<dbReference type="EC" id="5.1.1.7" evidence="3"/>
<dbReference type="Pfam" id="PF01678">
    <property type="entry name" value="DAP_epimerase"/>
    <property type="match status" value="2"/>
</dbReference>
<dbReference type="HAMAP" id="MF_00197">
    <property type="entry name" value="DAP_epimerase"/>
    <property type="match status" value="1"/>
</dbReference>
<keyword evidence="4" id="KW-0028">Amino-acid biosynthesis</keyword>
<sequence>MAGAGNDFIVIEAQKGLNLKRLALKVCDRTNGIGADGVLVLDKSKKSDYRMRIINADGSEAEMCGNGARCMVAYIVANKKLKKKLFSMETLAGEILGEVQGEVANIRLSEPRDYKASIPLTINKRKINVSYIDTGVPHVVVAVSGLGNIDVQKIGNLIRFHTKFKPRGANVNFVEQIKANLVNARTYERGVEGETKACGTGSVASAIMMYLKMNLSIMNKKNSKMKVCTASGEILDITFDINDGKPSNVWLKGSAKFIAKGEYYV</sequence>
<keyword evidence="6 8" id="KW-0413">Isomerase</keyword>
<accession>A0A3B1E0M9</accession>
<dbReference type="SUPFAM" id="SSF54506">
    <property type="entry name" value="Diaminopimelate epimerase-like"/>
    <property type="match status" value="2"/>
</dbReference>
<dbReference type="Gene3D" id="3.10.310.10">
    <property type="entry name" value="Diaminopimelate Epimerase, Chain A, domain 1"/>
    <property type="match status" value="2"/>
</dbReference>
<reference evidence="8" key="1">
    <citation type="submission" date="2018-06" db="EMBL/GenBank/DDBJ databases">
        <authorList>
            <person name="Zhirakovskaya E."/>
        </authorList>
    </citation>
    <scope>NUCLEOTIDE SEQUENCE</scope>
</reference>
<dbReference type="GO" id="GO:0009089">
    <property type="term" value="P:lysine biosynthetic process via diaminopimelate"/>
    <property type="evidence" value="ECO:0007669"/>
    <property type="project" value="UniProtKB-UniPathway"/>
</dbReference>
<proteinExistence type="inferred from homology"/>
<organism evidence="8">
    <name type="scientific">hydrothermal vent metagenome</name>
    <dbReference type="NCBI Taxonomy" id="652676"/>
    <lineage>
        <taxon>unclassified sequences</taxon>
        <taxon>metagenomes</taxon>
        <taxon>ecological metagenomes</taxon>
    </lineage>
</organism>